<keyword evidence="2" id="KW-0328">Glycosyltransferase</keyword>
<protein>
    <recommendedName>
        <fullName evidence="10">Glycosyltransferase</fullName>
    </recommendedName>
</protein>
<evidence type="ECO:0008006" key="10">
    <source>
        <dbReference type="Google" id="ProtNLM"/>
    </source>
</evidence>
<organism evidence="8 9">
    <name type="scientific">Agromyces rhizosphaerae</name>
    <dbReference type="NCBI Taxonomy" id="88374"/>
    <lineage>
        <taxon>Bacteria</taxon>
        <taxon>Bacillati</taxon>
        <taxon>Actinomycetota</taxon>
        <taxon>Actinomycetes</taxon>
        <taxon>Micrococcales</taxon>
        <taxon>Microbacteriaceae</taxon>
        <taxon>Agromyces</taxon>
    </lineage>
</organism>
<dbReference type="PANTHER" id="PTHR43867:SF2">
    <property type="entry name" value="CELLULOSE SYNTHASE CATALYTIC SUBUNIT A [UDP-FORMING]"/>
    <property type="match status" value="1"/>
</dbReference>
<feature type="transmembrane region" description="Helical" evidence="7">
    <location>
        <begin position="333"/>
        <end position="351"/>
    </location>
</feature>
<dbReference type="EMBL" id="BSDP01000001">
    <property type="protein sequence ID" value="GLI25902.1"/>
    <property type="molecule type" value="Genomic_DNA"/>
</dbReference>
<keyword evidence="4 7" id="KW-0812">Transmembrane</keyword>
<dbReference type="InterPro" id="IPR029044">
    <property type="entry name" value="Nucleotide-diphossugar_trans"/>
</dbReference>
<keyword evidence="5 7" id="KW-1133">Transmembrane helix</keyword>
<keyword evidence="9" id="KW-1185">Reference proteome</keyword>
<feature type="transmembrane region" description="Helical" evidence="7">
    <location>
        <begin position="372"/>
        <end position="395"/>
    </location>
</feature>
<evidence type="ECO:0000256" key="6">
    <source>
        <dbReference type="ARBA" id="ARBA00023136"/>
    </source>
</evidence>
<comment type="caution">
    <text evidence="8">The sequence shown here is derived from an EMBL/GenBank/DDBJ whole genome shotgun (WGS) entry which is preliminary data.</text>
</comment>
<dbReference type="SUPFAM" id="SSF53448">
    <property type="entry name" value="Nucleotide-diphospho-sugar transferases"/>
    <property type="match status" value="1"/>
</dbReference>
<keyword evidence="6 7" id="KW-0472">Membrane</keyword>
<dbReference type="GO" id="GO:0016020">
    <property type="term" value="C:membrane"/>
    <property type="evidence" value="ECO:0007669"/>
    <property type="project" value="UniProtKB-SubCell"/>
</dbReference>
<proteinExistence type="predicted"/>
<dbReference type="Gene3D" id="3.90.550.10">
    <property type="entry name" value="Spore Coat Polysaccharide Biosynthesis Protein SpsA, Chain A"/>
    <property type="match status" value="1"/>
</dbReference>
<gene>
    <name evidence="8" type="ORF">ARHIZOSPH14_01440</name>
</gene>
<evidence type="ECO:0000256" key="2">
    <source>
        <dbReference type="ARBA" id="ARBA00022676"/>
    </source>
</evidence>
<reference evidence="8" key="1">
    <citation type="submission" date="2022-12" db="EMBL/GenBank/DDBJ databases">
        <title>Reference genome sequencing for broad-spectrum identification of bacterial and archaeal isolates by mass spectrometry.</title>
        <authorList>
            <person name="Sekiguchi Y."/>
            <person name="Tourlousse D.M."/>
        </authorList>
    </citation>
    <scope>NUCLEOTIDE SEQUENCE</scope>
    <source>
        <strain evidence="8">14</strain>
    </source>
</reference>
<evidence type="ECO:0000256" key="3">
    <source>
        <dbReference type="ARBA" id="ARBA00022679"/>
    </source>
</evidence>
<evidence type="ECO:0000256" key="7">
    <source>
        <dbReference type="SAM" id="Phobius"/>
    </source>
</evidence>
<comment type="subcellular location">
    <subcellularLocation>
        <location evidence="1">Membrane</location>
        <topology evidence="1">Multi-pass membrane protein</topology>
    </subcellularLocation>
</comment>
<dbReference type="GO" id="GO:0016757">
    <property type="term" value="F:glycosyltransferase activity"/>
    <property type="evidence" value="ECO:0007669"/>
    <property type="project" value="UniProtKB-KW"/>
</dbReference>
<evidence type="ECO:0000256" key="1">
    <source>
        <dbReference type="ARBA" id="ARBA00004141"/>
    </source>
</evidence>
<evidence type="ECO:0000256" key="4">
    <source>
        <dbReference type="ARBA" id="ARBA00022692"/>
    </source>
</evidence>
<dbReference type="PANTHER" id="PTHR43867">
    <property type="entry name" value="CELLULOSE SYNTHASE CATALYTIC SUBUNIT A [UDP-FORMING]"/>
    <property type="match status" value="1"/>
</dbReference>
<dbReference type="Proteomes" id="UP001144396">
    <property type="component" value="Unassembled WGS sequence"/>
</dbReference>
<dbReference type="InterPro" id="IPR050321">
    <property type="entry name" value="Glycosyltr_2/OpgH_subfam"/>
</dbReference>
<evidence type="ECO:0000313" key="8">
    <source>
        <dbReference type="EMBL" id="GLI25902.1"/>
    </source>
</evidence>
<dbReference type="RefSeq" id="WP_281881902.1">
    <property type="nucleotide sequence ID" value="NZ_BSDP01000001.1"/>
</dbReference>
<keyword evidence="3" id="KW-0808">Transferase</keyword>
<evidence type="ECO:0000256" key="5">
    <source>
        <dbReference type="ARBA" id="ARBA00022989"/>
    </source>
</evidence>
<name>A0A9W6CT82_9MICO</name>
<dbReference type="Pfam" id="PF13641">
    <property type="entry name" value="Glyco_tranf_2_3"/>
    <property type="match status" value="1"/>
</dbReference>
<evidence type="ECO:0000313" key="9">
    <source>
        <dbReference type="Proteomes" id="UP001144396"/>
    </source>
</evidence>
<feature type="transmembrane region" description="Helical" evidence="7">
    <location>
        <begin position="6"/>
        <end position="31"/>
    </location>
</feature>
<sequence>MIVASALLVLFALALLAISLSTLFLATYAWWDPGQRNRTGFPELDDGEDALHFSLIVPCRHETEEVMRTTIGRLLGQSHQRLDVVISVGHDDPETVATAQRIAAETPDRVAVSIDYSESKNKPRQMNTALAMCHGDVVGVFDAESVAAHDLLRKIEAAFRSTGADAVQGAVQLVNYRDSWYALRNCLEYFIWFRSRLHAHARMGFIPLGGNTVFVRRALLADVGGWDADCLAEDCELGVRLSTLKHRIVVAYSPELVTREETPDSVRALVKQRTRWSLGFMQVYAKGQWRTLPRLSERITAWWTLTQQHLMALTGIAVPASIALAIFGKFPLGVTMITFLPLIATLATVALEVCMLREFGRDHAFRIRLRDYVTLVVSTPAYHLLLAVAAVRAFWKFQGGDFRWEKTAHKGSHLTYLGAETR</sequence>
<dbReference type="AlphaFoldDB" id="A0A9W6CT82"/>
<accession>A0A9W6CT82</accession>